<dbReference type="RefSeq" id="WP_311364260.1">
    <property type="nucleotide sequence ID" value="NZ_JAVRIC010000006.1"/>
</dbReference>
<evidence type="ECO:0000313" key="1">
    <source>
        <dbReference type="EMBL" id="MDT0496866.1"/>
    </source>
</evidence>
<protein>
    <submittedName>
        <fullName evidence="1">Uncharacterized protein</fullName>
    </submittedName>
</protein>
<evidence type="ECO:0000313" key="2">
    <source>
        <dbReference type="Proteomes" id="UP001254608"/>
    </source>
</evidence>
<keyword evidence="2" id="KW-1185">Reference proteome</keyword>
<proteinExistence type="predicted"/>
<gene>
    <name evidence="1" type="ORF">RM530_05745</name>
</gene>
<organism evidence="1 2">
    <name type="scientific">Banduia mediterranea</name>
    <dbReference type="NCBI Taxonomy" id="3075609"/>
    <lineage>
        <taxon>Bacteria</taxon>
        <taxon>Pseudomonadati</taxon>
        <taxon>Pseudomonadota</taxon>
        <taxon>Gammaproteobacteria</taxon>
        <taxon>Nevskiales</taxon>
        <taxon>Algiphilaceae</taxon>
        <taxon>Banduia</taxon>
    </lineage>
</organism>
<reference evidence="1 2" key="1">
    <citation type="submission" date="2023-09" db="EMBL/GenBank/DDBJ databases">
        <authorList>
            <person name="Rey-Velasco X."/>
        </authorList>
    </citation>
    <scope>NUCLEOTIDE SEQUENCE [LARGE SCALE GENOMIC DNA]</scope>
    <source>
        <strain evidence="1 2">W345</strain>
    </source>
</reference>
<dbReference type="Proteomes" id="UP001254608">
    <property type="component" value="Unassembled WGS sequence"/>
</dbReference>
<dbReference type="EMBL" id="JAVRIC010000006">
    <property type="protein sequence ID" value="MDT0496866.1"/>
    <property type="molecule type" value="Genomic_DNA"/>
</dbReference>
<name>A0ABU2WG65_9GAMM</name>
<comment type="caution">
    <text evidence="1">The sequence shown here is derived from an EMBL/GenBank/DDBJ whole genome shotgun (WGS) entry which is preliminary data.</text>
</comment>
<sequence>MTDQANIVLEHLRAMRNEIADLKKEMLQGFTNVEHRLGRVEATVGELHTDYAALSGRIDQVQADVRVLKSRTETVG</sequence>
<accession>A0ABU2WG65</accession>